<name>W0MPN8_PSESX</name>
<dbReference type="EMBL" id="CP007014">
    <property type="protein sequence ID" value="AHG38791.1"/>
    <property type="molecule type" value="Genomic_DNA"/>
</dbReference>
<dbReference type="HOGENOM" id="CLU_175556_0_0_6"/>
<dbReference type="KEGG" id="psyr:N018_00460"/>
<evidence type="ECO:0000259" key="1">
    <source>
        <dbReference type="Pfam" id="PF06568"/>
    </source>
</evidence>
<organism evidence="2 3">
    <name type="scientific">Pseudomonas syringae CC1557</name>
    <dbReference type="NCBI Taxonomy" id="1357279"/>
    <lineage>
        <taxon>Bacteria</taxon>
        <taxon>Pseudomonadati</taxon>
        <taxon>Pseudomonadota</taxon>
        <taxon>Gammaproteobacteria</taxon>
        <taxon>Pseudomonadales</taxon>
        <taxon>Pseudomonadaceae</taxon>
        <taxon>Pseudomonas</taxon>
        <taxon>Pseudomonas syringae</taxon>
    </lineage>
</organism>
<dbReference type="Proteomes" id="UP000019089">
    <property type="component" value="Chromosome"/>
</dbReference>
<dbReference type="Pfam" id="PF06568">
    <property type="entry name" value="YjiS-like"/>
    <property type="match status" value="1"/>
</dbReference>
<gene>
    <name evidence="2" type="ORF">N018_00460</name>
</gene>
<dbReference type="InterPro" id="IPR009506">
    <property type="entry name" value="YjiS-like"/>
</dbReference>
<evidence type="ECO:0000313" key="3">
    <source>
        <dbReference type="Proteomes" id="UP000019089"/>
    </source>
</evidence>
<dbReference type="AlphaFoldDB" id="W0MPN8"/>
<reference evidence="2 3" key="1">
    <citation type="submission" date="2013-12" db="EMBL/GenBank/DDBJ databases">
        <title>Interactions Between Genome Architecture and Virulence Genes in Pseudomonas syringae, strain CC1557 as a model.</title>
        <authorList>
            <person name="Baltrus D."/>
            <person name="Hockett K."/>
            <person name="Karlsrud E."/>
            <person name="Dougherty K."/>
            <person name="Nishimura M."/>
        </authorList>
    </citation>
    <scope>NUCLEOTIDE SEQUENCE [LARGE SCALE GENOMIC DNA]</scope>
    <source>
        <strain evidence="2 3">CC1557</strain>
    </source>
</reference>
<sequence length="83" mass="9914">MNGFSDVRLALHSQELNEYRPNLIRTVRSEKTELPTDMGRWALYRHRWASRRALLELSDDQLRDIGLDFQQARAEALKPFWRT</sequence>
<proteinExistence type="predicted"/>
<accession>W0MPN8</accession>
<evidence type="ECO:0000313" key="2">
    <source>
        <dbReference type="EMBL" id="AHG38791.1"/>
    </source>
</evidence>
<protein>
    <recommendedName>
        <fullName evidence="1">YjiS-like domain-containing protein</fullName>
    </recommendedName>
</protein>
<feature type="domain" description="YjiS-like" evidence="1">
    <location>
        <begin position="40"/>
        <end position="73"/>
    </location>
</feature>
<dbReference type="eggNOG" id="ENOG5031M96">
    <property type="taxonomic scope" value="Bacteria"/>
</dbReference>
<dbReference type="STRING" id="1357279.N018_00460"/>
<dbReference type="RefSeq" id="WP_025388575.1">
    <property type="nucleotide sequence ID" value="NZ_CP007014.1"/>
</dbReference>